<dbReference type="InterPro" id="IPR008756">
    <property type="entry name" value="Peptidase_M56"/>
</dbReference>
<sequence length="652" mass="75140">MNEFVKILLSLSVSGALLLLLILGLKPLYKNRFSKRWQYYIWIVVALRFLLPFTPDTTIIGSLFEKFDTTAITNEIPTNPNVPVPADTGNNKAEPIQPNREITTAAMREPVDKYVCLFFIWSALTLVLFVRKVTVYQGFIQYIKAGNKEVSDIKILNLLSDCEEKLKIKTRVELSYNPLLASPMLIGFFRPRIILPVGEWEDKELSYIFVHELVHYKQRDMFYKWLIQIVVCVHWFNPFVYLLEKEVNKSCELSCDEKVISVLDDTARREYGDILISFLKSNNLYKSSLASVTLTEGAEQLKERLGAIMKFRKKSKVIIAITVIFTVAVCICFFATGAYAAPSIANEKKSFMEAVTDIFGNDEEKKQFTEIISASGETIGIIDDNKEIERFVKQLDIESWNDMEQLPEDIDLVYSYISYEVIDEPIFLQDGIPLVNMSTLEFYISSKGEYIIRDYNQEIEAIARISEEAGQFLNAPEDLELNKNITAKDILDEWGLDFYVPNSDIEKTDDIENARYYIGETSFTEKELRRTSKEQKIQFYGADKSTLLNEIDDISEIAQYLNGLSLEQWEYADNAPTPGEVECQIVRFMLSRDNKKELKEMDTQILYKSDGNYYIEEIIPGEYSDRGDIITHYQVSEEIAKYILSYIEIASN</sequence>
<gene>
    <name evidence="3" type="ORF">D7V94_20530</name>
</gene>
<proteinExistence type="predicted"/>
<feature type="transmembrane region" description="Helical" evidence="1">
    <location>
        <begin position="37"/>
        <end position="54"/>
    </location>
</feature>
<keyword evidence="1" id="KW-1133">Transmembrane helix</keyword>
<accession>A0A3A9A7M9</accession>
<dbReference type="PANTHER" id="PTHR34978">
    <property type="entry name" value="POSSIBLE SENSOR-TRANSDUCER PROTEIN BLAR"/>
    <property type="match status" value="1"/>
</dbReference>
<feature type="transmembrane region" description="Helical" evidence="1">
    <location>
        <begin position="222"/>
        <end position="243"/>
    </location>
</feature>
<dbReference type="PANTHER" id="PTHR34978:SF3">
    <property type="entry name" value="SLR0241 PROTEIN"/>
    <property type="match status" value="1"/>
</dbReference>
<evidence type="ECO:0000313" key="4">
    <source>
        <dbReference type="Proteomes" id="UP000280696"/>
    </source>
</evidence>
<evidence type="ECO:0000256" key="1">
    <source>
        <dbReference type="SAM" id="Phobius"/>
    </source>
</evidence>
<evidence type="ECO:0000259" key="2">
    <source>
        <dbReference type="Pfam" id="PF05569"/>
    </source>
</evidence>
<feature type="transmembrane region" description="Helical" evidence="1">
    <location>
        <begin position="317"/>
        <end position="341"/>
    </location>
</feature>
<dbReference type="InterPro" id="IPR052173">
    <property type="entry name" value="Beta-lactam_resp_regulator"/>
</dbReference>
<protein>
    <recommendedName>
        <fullName evidence="2">Peptidase M56 domain-containing protein</fullName>
    </recommendedName>
</protein>
<dbReference type="Proteomes" id="UP000280696">
    <property type="component" value="Unassembled WGS sequence"/>
</dbReference>
<feature type="transmembrane region" description="Helical" evidence="1">
    <location>
        <begin position="111"/>
        <end position="130"/>
    </location>
</feature>
<keyword evidence="4" id="KW-1185">Reference proteome</keyword>
<dbReference type="CDD" id="cd07341">
    <property type="entry name" value="M56_BlaR1_MecR1_like"/>
    <property type="match status" value="1"/>
</dbReference>
<dbReference type="Pfam" id="PF05569">
    <property type="entry name" value="Peptidase_M56"/>
    <property type="match status" value="1"/>
</dbReference>
<feature type="domain" description="Peptidase M56" evidence="2">
    <location>
        <begin position="7"/>
        <end position="308"/>
    </location>
</feature>
<comment type="caution">
    <text evidence="3">The sequence shown here is derived from an EMBL/GenBank/DDBJ whole genome shotgun (WGS) entry which is preliminary data.</text>
</comment>
<keyword evidence="1" id="KW-0472">Membrane</keyword>
<evidence type="ECO:0000313" key="3">
    <source>
        <dbReference type="EMBL" id="RKI87632.1"/>
    </source>
</evidence>
<name>A0A3A9A7M9_9FIRM</name>
<keyword evidence="1" id="KW-0812">Transmembrane</keyword>
<dbReference type="RefSeq" id="WP_120472165.1">
    <property type="nucleotide sequence ID" value="NZ_RAYQ01000037.1"/>
</dbReference>
<feature type="transmembrane region" description="Helical" evidence="1">
    <location>
        <begin position="6"/>
        <end position="25"/>
    </location>
</feature>
<dbReference type="EMBL" id="RAYQ01000037">
    <property type="protein sequence ID" value="RKI87632.1"/>
    <property type="molecule type" value="Genomic_DNA"/>
</dbReference>
<organism evidence="3 4">
    <name type="scientific">Parablautia intestinalis</name>
    <dbReference type="NCBI Taxonomy" id="2320100"/>
    <lineage>
        <taxon>Bacteria</taxon>
        <taxon>Bacillati</taxon>
        <taxon>Bacillota</taxon>
        <taxon>Clostridia</taxon>
        <taxon>Lachnospirales</taxon>
        <taxon>Lachnospiraceae</taxon>
        <taxon>Parablautia</taxon>
    </lineage>
</organism>
<reference evidence="3 4" key="1">
    <citation type="submission" date="2018-09" db="EMBL/GenBank/DDBJ databases">
        <title>Murine metabolic-syndrome-specific gut microbial biobank.</title>
        <authorList>
            <person name="Liu C."/>
        </authorList>
    </citation>
    <scope>NUCLEOTIDE SEQUENCE [LARGE SCALE GENOMIC DNA]</scope>
    <source>
        <strain evidence="3 4">0.1xD8-82</strain>
    </source>
</reference>
<dbReference type="AlphaFoldDB" id="A0A3A9A7M9"/>
<dbReference type="OrthoDB" id="9770467at2"/>